<evidence type="ECO:0000256" key="2">
    <source>
        <dbReference type="ARBA" id="ARBA00023274"/>
    </source>
</evidence>
<keyword evidence="3" id="KW-0472">Membrane</keyword>
<keyword evidence="3" id="KW-0812">Transmembrane</keyword>
<dbReference type="Pfam" id="PF00338">
    <property type="entry name" value="Ribosomal_S10"/>
    <property type="match status" value="1"/>
</dbReference>
<accession>A0A8E8U519</accession>
<keyword evidence="3" id="KW-1133">Transmembrane helix</keyword>
<keyword evidence="2" id="KW-0687">Ribonucleoprotein</keyword>
<dbReference type="AlphaFoldDB" id="A0A8E8U519"/>
<evidence type="ECO:0000256" key="1">
    <source>
        <dbReference type="ARBA" id="ARBA00022980"/>
    </source>
</evidence>
<name>A0A8E8U519_9PHAE</name>
<keyword evidence="1 5" id="KW-0689">Ribosomal protein</keyword>
<sequence>MYRCEVSSYTTSLPSLKLFYYLVLHGCLPIIGLPPIIKRFTLNRSPLGNSTSKDQYERKDYHSYCFLETHEYAKVLAFLSVVNSLPWLRSKIKLKSRVG</sequence>
<evidence type="ECO:0000259" key="4">
    <source>
        <dbReference type="Pfam" id="PF00338"/>
    </source>
</evidence>
<geneLocation type="mitochondrion" evidence="5"/>
<dbReference type="InterPro" id="IPR036838">
    <property type="entry name" value="Ribosomal_uS10_dom_sf"/>
</dbReference>
<evidence type="ECO:0000313" key="5">
    <source>
        <dbReference type="EMBL" id="QWE51019.1"/>
    </source>
</evidence>
<dbReference type="InterPro" id="IPR027486">
    <property type="entry name" value="Ribosomal_uS10_dom"/>
</dbReference>
<dbReference type="SUPFAM" id="SSF54999">
    <property type="entry name" value="Ribosomal protein S10"/>
    <property type="match status" value="1"/>
</dbReference>
<evidence type="ECO:0000256" key="3">
    <source>
        <dbReference type="SAM" id="Phobius"/>
    </source>
</evidence>
<dbReference type="GO" id="GO:1990904">
    <property type="term" value="C:ribonucleoprotein complex"/>
    <property type="evidence" value="ECO:0007669"/>
    <property type="project" value="UniProtKB-KW"/>
</dbReference>
<protein>
    <submittedName>
        <fullName evidence="5">Ribosomal protein S10</fullName>
    </submittedName>
</protein>
<organism evidence="5">
    <name type="scientific">Phaeophyceae sp</name>
    <dbReference type="NCBI Taxonomy" id="2249243"/>
    <lineage>
        <taxon>Eukaryota</taxon>
        <taxon>Sar</taxon>
        <taxon>Stramenopiles</taxon>
        <taxon>Ochrophyta</taxon>
        <taxon>PX clade</taxon>
        <taxon>Phaeophyceae</taxon>
    </lineage>
</organism>
<dbReference type="Gene3D" id="3.30.70.600">
    <property type="entry name" value="Ribosomal protein S10 domain"/>
    <property type="match status" value="1"/>
</dbReference>
<dbReference type="GO" id="GO:0005840">
    <property type="term" value="C:ribosome"/>
    <property type="evidence" value="ECO:0007669"/>
    <property type="project" value="UniProtKB-KW"/>
</dbReference>
<gene>
    <name evidence="5" type="primary">rps10</name>
</gene>
<reference evidence="5" key="1">
    <citation type="journal article" date="2021" name="Eur. J. Phycol.">
        <title>High-throughput sequencing of the kelp Alaria (Phaeophyceae) reveals epi-endobiotic associations, including a likely phaeophycean parasite.</title>
        <authorList>
            <person name="Bringloe T.T."/>
            <person name="Sauermann R."/>
            <person name="Krause-Jensen D."/>
            <person name="Olesen B."/>
            <person name="Klimova A."/>
            <person name="Klochkova T.A."/>
            <person name="Verbruggen H."/>
        </authorList>
    </citation>
    <scope>NUCLEOTIDE SEQUENCE</scope>
</reference>
<dbReference type="EMBL" id="MT747832">
    <property type="protein sequence ID" value="QWE51019.1"/>
    <property type="molecule type" value="Genomic_DNA"/>
</dbReference>
<feature type="transmembrane region" description="Helical" evidence="3">
    <location>
        <begin position="18"/>
        <end position="37"/>
    </location>
</feature>
<keyword evidence="5" id="KW-0496">Mitochondrion</keyword>
<feature type="domain" description="Small ribosomal subunit protein uS10" evidence="4">
    <location>
        <begin position="31"/>
        <end position="68"/>
    </location>
</feature>
<proteinExistence type="predicted"/>